<feature type="compositionally biased region" description="Low complexity" evidence="6">
    <location>
        <begin position="425"/>
        <end position="436"/>
    </location>
</feature>
<dbReference type="InterPro" id="IPR042120">
    <property type="entry name" value="MutL_C_dimsub"/>
</dbReference>
<dbReference type="Gene3D" id="3.30.1370.100">
    <property type="entry name" value="MutL, C-terminal domain, regulatory subdomain"/>
    <property type="match status" value="1"/>
</dbReference>
<keyword evidence="3 5" id="KW-0227">DNA damage</keyword>
<keyword evidence="9" id="KW-0255">Endonuclease</keyword>
<dbReference type="Pfam" id="PF01119">
    <property type="entry name" value="DNA_mis_repair"/>
    <property type="match status" value="1"/>
</dbReference>
<feature type="region of interest" description="Disordered" evidence="6">
    <location>
        <begin position="336"/>
        <end position="363"/>
    </location>
</feature>
<comment type="caution">
    <text evidence="9">The sequence shown here is derived from an EMBL/GenBank/DDBJ whole genome shotgun (WGS) entry which is preliminary data.</text>
</comment>
<dbReference type="Pfam" id="PF08676">
    <property type="entry name" value="MutL_C"/>
    <property type="match status" value="1"/>
</dbReference>
<evidence type="ECO:0000256" key="6">
    <source>
        <dbReference type="SAM" id="MobiDB-lite"/>
    </source>
</evidence>
<dbReference type="Pfam" id="PF13589">
    <property type="entry name" value="HATPase_c_3"/>
    <property type="match status" value="1"/>
</dbReference>
<proteinExistence type="inferred from homology"/>
<dbReference type="InterPro" id="IPR002099">
    <property type="entry name" value="MutL/Mlh/PMS"/>
</dbReference>
<evidence type="ECO:0000313" key="10">
    <source>
        <dbReference type="Proteomes" id="UP001251374"/>
    </source>
</evidence>
<dbReference type="SUPFAM" id="SSF54211">
    <property type="entry name" value="Ribosomal protein S5 domain 2-like"/>
    <property type="match status" value="1"/>
</dbReference>
<dbReference type="InterPro" id="IPR042121">
    <property type="entry name" value="MutL_C_regsub"/>
</dbReference>
<dbReference type="NCBIfam" id="TIGR00585">
    <property type="entry name" value="mutl"/>
    <property type="match status" value="1"/>
</dbReference>
<dbReference type="Gene3D" id="3.30.230.10">
    <property type="match status" value="1"/>
</dbReference>
<dbReference type="Gene3D" id="3.30.1540.20">
    <property type="entry name" value="MutL, C-terminal domain, dimerisation subdomain"/>
    <property type="match status" value="1"/>
</dbReference>
<evidence type="ECO:0000256" key="2">
    <source>
        <dbReference type="ARBA" id="ARBA00021975"/>
    </source>
</evidence>
<dbReference type="InterPro" id="IPR014721">
    <property type="entry name" value="Ribsml_uS5_D2-typ_fold_subgr"/>
</dbReference>
<evidence type="ECO:0000259" key="7">
    <source>
        <dbReference type="SMART" id="SM00853"/>
    </source>
</evidence>
<comment type="similarity">
    <text evidence="1 5">Belongs to the DNA mismatch repair MutL/HexB family.</text>
</comment>
<gene>
    <name evidence="5 9" type="primary">mutL</name>
    <name evidence="9" type="ORF">QC821_02995</name>
</gene>
<dbReference type="InterPro" id="IPR038973">
    <property type="entry name" value="MutL/Mlh/Pms-like"/>
</dbReference>
<dbReference type="SUPFAM" id="SSF118116">
    <property type="entry name" value="DNA mismatch repair protein MutL"/>
    <property type="match status" value="1"/>
</dbReference>
<comment type="function">
    <text evidence="5">This protein is involved in the repair of mismatches in DNA. It is required for dam-dependent methyl-directed DNA mismatch repair. May act as a 'molecular matchmaker', a protein that promotes the formation of a stable complex between two or more DNA-binding proteins in an ATP-dependent manner without itself being part of a final effector complex.</text>
</comment>
<evidence type="ECO:0000256" key="5">
    <source>
        <dbReference type="HAMAP-Rule" id="MF_00149"/>
    </source>
</evidence>
<reference evidence="9 10" key="1">
    <citation type="submission" date="2023-04" db="EMBL/GenBank/DDBJ databases">
        <title>A long-awaited taxogenomic arrangement of the family Halomonadaceae.</title>
        <authorList>
            <person name="De La Haba R."/>
            <person name="Chuvochina M."/>
            <person name="Wittouck S."/>
            <person name="Arahal D.R."/>
            <person name="Sanchez-Porro C."/>
            <person name="Hugenholtz P."/>
            <person name="Ventosa A."/>
        </authorList>
    </citation>
    <scope>NUCLEOTIDE SEQUENCE [LARGE SCALE GENOMIC DNA]</scope>
    <source>
        <strain evidence="9 10">DSM 26770</strain>
    </source>
</reference>
<name>A0ABU1H9U9_9GAMM</name>
<evidence type="ECO:0000313" key="9">
    <source>
        <dbReference type="EMBL" id="MDR5904235.1"/>
    </source>
</evidence>
<keyword evidence="9" id="KW-0540">Nuclease</keyword>
<evidence type="ECO:0000259" key="8">
    <source>
        <dbReference type="SMART" id="SM01340"/>
    </source>
</evidence>
<dbReference type="InterPro" id="IPR014762">
    <property type="entry name" value="DNA_mismatch_repair_CS"/>
</dbReference>
<dbReference type="SUPFAM" id="SSF55874">
    <property type="entry name" value="ATPase domain of HSP90 chaperone/DNA topoisomerase II/histidine kinase"/>
    <property type="match status" value="1"/>
</dbReference>
<dbReference type="InterPro" id="IPR020667">
    <property type="entry name" value="DNA_mismatch_repair_MutL"/>
</dbReference>
<dbReference type="Proteomes" id="UP001251374">
    <property type="component" value="Unassembled WGS sequence"/>
</dbReference>
<dbReference type="PROSITE" id="PS00058">
    <property type="entry name" value="DNA_MISMATCH_REPAIR_1"/>
    <property type="match status" value="1"/>
</dbReference>
<dbReference type="CDD" id="cd03482">
    <property type="entry name" value="MutL_Trans_MutL"/>
    <property type="match status" value="1"/>
</dbReference>
<dbReference type="InterPro" id="IPR013507">
    <property type="entry name" value="DNA_mismatch_S5_2-like"/>
</dbReference>
<sequence length="638" mass="70403">MTQPRRIQILNPRLANQIAAGEVVERPASVVKELIENAIDAGSRRIEVELESGGTKLIRVRDDGSGIAEDDLPLALSRHATSKIDSLEDLEGVASLGFRGEALASISSVSRLELTSNAEQDPQSGWRVVAEGREMQPRVTPAPHPRGTSVGVRDLFFNTPARRKFLRTEKTEFGHVEEAFRRLALSRYDIGWTLRHNHKTVHQLRPVSDAAARERRIAALLGSKFIDNALHLDLESGGLRLWGWVGLPTHARAQADQQYFFVNGRVVRDRLVAHAIRQAYRDVLFHGRHPVFVLYLELDPSVVDVNVHPTKHEVRFRDGRLVHDFLFSSLHRALGEARPNDSAERADEPQPQAATEHGGTAWQQQPMALRQGVAEPRPGADRVRQFMAGYRALHPEHEESLLTPQPAPPGGNAAGVALAERHVAPGVGPSAAPAAPLDEDDPTQAPPLGYAIAQLHGVYILSQSQRGLVMVDMHAAHERIVYERMKTQVHGGALDAQPLLVPVSLAASPAEVATAEAEREAFTRLGVELDVAGPETLLVRQVPALLGDADVEPLVRDMLADLERYGRSDRLEARINELLSTMACHGSVRANRKLSVAEMNALLRDMERTERSGQCNHGRPTWTEMSMHDLDKLFLRGQ</sequence>
<evidence type="ECO:0000256" key="1">
    <source>
        <dbReference type="ARBA" id="ARBA00006082"/>
    </source>
</evidence>
<dbReference type="HAMAP" id="MF_00149">
    <property type="entry name" value="DNA_mis_repair"/>
    <property type="match status" value="1"/>
</dbReference>
<organism evidence="9 10">
    <name type="scientific">Franzmannia qiaohouensis</name>
    <dbReference type="NCBI Taxonomy" id="1329370"/>
    <lineage>
        <taxon>Bacteria</taxon>
        <taxon>Pseudomonadati</taxon>
        <taxon>Pseudomonadota</taxon>
        <taxon>Gammaproteobacteria</taxon>
        <taxon>Oceanospirillales</taxon>
        <taxon>Halomonadaceae</taxon>
        <taxon>Franzmannia</taxon>
    </lineage>
</organism>
<keyword evidence="4 5" id="KW-0234">DNA repair</keyword>
<dbReference type="NCBIfam" id="NF000949">
    <property type="entry name" value="PRK00095.1-2"/>
    <property type="match status" value="1"/>
</dbReference>
<dbReference type="GO" id="GO:0004519">
    <property type="term" value="F:endonuclease activity"/>
    <property type="evidence" value="ECO:0007669"/>
    <property type="project" value="UniProtKB-KW"/>
</dbReference>
<dbReference type="InterPro" id="IPR036890">
    <property type="entry name" value="HATPase_C_sf"/>
</dbReference>
<dbReference type="CDD" id="cd16926">
    <property type="entry name" value="HATPase_MutL-MLH-PMS-like"/>
    <property type="match status" value="1"/>
</dbReference>
<keyword evidence="10" id="KW-1185">Reference proteome</keyword>
<evidence type="ECO:0000256" key="3">
    <source>
        <dbReference type="ARBA" id="ARBA00022763"/>
    </source>
</evidence>
<dbReference type="InterPro" id="IPR014790">
    <property type="entry name" value="MutL_C"/>
</dbReference>
<feature type="compositionally biased region" description="Basic and acidic residues" evidence="6">
    <location>
        <begin position="336"/>
        <end position="348"/>
    </location>
</feature>
<keyword evidence="9" id="KW-0378">Hydrolase</keyword>
<dbReference type="EMBL" id="JARWAM010000002">
    <property type="protein sequence ID" value="MDR5904235.1"/>
    <property type="molecule type" value="Genomic_DNA"/>
</dbReference>
<dbReference type="InterPro" id="IPR037198">
    <property type="entry name" value="MutL_C_sf"/>
</dbReference>
<accession>A0ABU1H9U9</accession>
<feature type="domain" description="MutL C-terminal dimerisation" evidence="7">
    <location>
        <begin position="451"/>
        <end position="594"/>
    </location>
</feature>
<evidence type="ECO:0000256" key="4">
    <source>
        <dbReference type="ARBA" id="ARBA00023204"/>
    </source>
</evidence>
<feature type="domain" description="DNA mismatch repair protein S5" evidence="8">
    <location>
        <begin position="217"/>
        <end position="335"/>
    </location>
</feature>
<dbReference type="PANTHER" id="PTHR10073:SF12">
    <property type="entry name" value="DNA MISMATCH REPAIR PROTEIN MLH1"/>
    <property type="match status" value="1"/>
</dbReference>
<feature type="region of interest" description="Disordered" evidence="6">
    <location>
        <begin position="425"/>
        <end position="445"/>
    </location>
</feature>
<protein>
    <recommendedName>
        <fullName evidence="2 5">DNA mismatch repair protein MutL</fullName>
    </recommendedName>
</protein>
<dbReference type="InterPro" id="IPR020568">
    <property type="entry name" value="Ribosomal_Su5_D2-typ_SF"/>
</dbReference>
<dbReference type="Gene3D" id="3.30.565.10">
    <property type="entry name" value="Histidine kinase-like ATPase, C-terminal domain"/>
    <property type="match status" value="1"/>
</dbReference>
<dbReference type="RefSeq" id="WP_309716777.1">
    <property type="nucleotide sequence ID" value="NZ_JARWAM010000002.1"/>
</dbReference>
<dbReference type="SMART" id="SM01340">
    <property type="entry name" value="DNA_mis_repair"/>
    <property type="match status" value="1"/>
</dbReference>
<dbReference type="PANTHER" id="PTHR10073">
    <property type="entry name" value="DNA MISMATCH REPAIR PROTEIN MLH, PMS, MUTL"/>
    <property type="match status" value="1"/>
</dbReference>
<dbReference type="SMART" id="SM00853">
    <property type="entry name" value="MutL_C"/>
    <property type="match status" value="1"/>
</dbReference>